<keyword evidence="5" id="KW-0862">Zinc</keyword>
<name>A0A9N9MCP5_9CUCU</name>
<comment type="subcellular location">
    <subcellularLocation>
        <location evidence="1">Cell membrane</location>
        <topology evidence="1">Multi-pass membrane protein</topology>
    </subcellularLocation>
</comment>
<keyword evidence="7 11" id="KW-0472">Membrane</keyword>
<evidence type="ECO:0000256" key="5">
    <source>
        <dbReference type="ARBA" id="ARBA00022833"/>
    </source>
</evidence>
<feature type="transmembrane region" description="Helical" evidence="11">
    <location>
        <begin position="45"/>
        <end position="72"/>
    </location>
</feature>
<evidence type="ECO:0000256" key="6">
    <source>
        <dbReference type="ARBA" id="ARBA00022989"/>
    </source>
</evidence>
<evidence type="ECO:0000256" key="10">
    <source>
        <dbReference type="ARBA" id="ARBA00042973"/>
    </source>
</evidence>
<dbReference type="GO" id="GO:0005886">
    <property type="term" value="C:plasma membrane"/>
    <property type="evidence" value="ECO:0007669"/>
    <property type="project" value="UniProtKB-SubCell"/>
</dbReference>
<evidence type="ECO:0000256" key="7">
    <source>
        <dbReference type="ARBA" id="ARBA00023136"/>
    </source>
</evidence>
<reference evidence="12" key="1">
    <citation type="submission" date="2022-01" db="EMBL/GenBank/DDBJ databases">
        <authorList>
            <person name="King R."/>
        </authorList>
    </citation>
    <scope>NUCLEOTIDE SEQUENCE</scope>
</reference>
<gene>
    <name evidence="12" type="ORF">CEUTPL_LOCUS2368</name>
</gene>
<evidence type="ECO:0000313" key="13">
    <source>
        <dbReference type="Proteomes" id="UP001152799"/>
    </source>
</evidence>
<dbReference type="Pfam" id="PF02535">
    <property type="entry name" value="Zip"/>
    <property type="match status" value="1"/>
</dbReference>
<dbReference type="Proteomes" id="UP001152799">
    <property type="component" value="Chromosome 10"/>
</dbReference>
<dbReference type="PANTHER" id="PTHR11040:SF211">
    <property type="entry name" value="ZINC TRANSPORTER ZIP11"/>
    <property type="match status" value="1"/>
</dbReference>
<protein>
    <recommendedName>
        <fullName evidence="8">Zinc transporter ZIP11</fullName>
    </recommendedName>
    <alternativeName>
        <fullName evidence="9">Solute carrier family 39 member 11</fullName>
    </alternativeName>
    <alternativeName>
        <fullName evidence="10">Zrt- and Irt-like protein 11</fullName>
    </alternativeName>
</protein>
<organism evidence="12 13">
    <name type="scientific">Ceutorhynchus assimilis</name>
    <name type="common">cabbage seed weevil</name>
    <dbReference type="NCBI Taxonomy" id="467358"/>
    <lineage>
        <taxon>Eukaryota</taxon>
        <taxon>Metazoa</taxon>
        <taxon>Ecdysozoa</taxon>
        <taxon>Arthropoda</taxon>
        <taxon>Hexapoda</taxon>
        <taxon>Insecta</taxon>
        <taxon>Pterygota</taxon>
        <taxon>Neoptera</taxon>
        <taxon>Endopterygota</taxon>
        <taxon>Coleoptera</taxon>
        <taxon>Polyphaga</taxon>
        <taxon>Cucujiformia</taxon>
        <taxon>Curculionidae</taxon>
        <taxon>Ceutorhynchinae</taxon>
        <taxon>Ceutorhynchus</taxon>
    </lineage>
</organism>
<sequence length="292" mass="31971">MRKVLDASLGFAAGVMVAASFWSLLSPAIELAETSKYYGENGEYAWAPVALGFLLGSLFVYGADVLITVLGVHSPNMMLALHASNKGKSRDGSRRDSTHVPLPDTTAVEGFTDIGGTFVHRRRVGKKNETNKNEQYPDGNVMPQSYEDGSNIEEIQHGHWKRIMLLVVAITVHNIPEGLAVGVGFAATGSSSAANFERASHYYNQYDNQHHSSIHHFLSAPTIGSWFLSLKKKPSTKVGVGTLEIWHFVLANSHIVEECLDIDVPESKLPIYTSYSTYIGPLSMLSLTFTVE</sequence>
<feature type="transmembrane region" description="Helical" evidence="11">
    <location>
        <begin position="7"/>
        <end position="25"/>
    </location>
</feature>
<evidence type="ECO:0000256" key="3">
    <source>
        <dbReference type="ARBA" id="ARBA00022475"/>
    </source>
</evidence>
<proteinExistence type="inferred from homology"/>
<evidence type="ECO:0000256" key="11">
    <source>
        <dbReference type="SAM" id="Phobius"/>
    </source>
</evidence>
<evidence type="ECO:0000256" key="1">
    <source>
        <dbReference type="ARBA" id="ARBA00004651"/>
    </source>
</evidence>
<comment type="similarity">
    <text evidence="2">Belongs to the ZIP transporter (TC 2.A.5) family.</text>
</comment>
<keyword evidence="6 11" id="KW-1133">Transmembrane helix</keyword>
<dbReference type="EMBL" id="OU892286">
    <property type="protein sequence ID" value="CAG9761673.1"/>
    <property type="molecule type" value="Genomic_DNA"/>
</dbReference>
<evidence type="ECO:0000313" key="12">
    <source>
        <dbReference type="EMBL" id="CAG9761673.1"/>
    </source>
</evidence>
<keyword evidence="4 11" id="KW-0812">Transmembrane</keyword>
<evidence type="ECO:0000256" key="8">
    <source>
        <dbReference type="ARBA" id="ARBA00040593"/>
    </source>
</evidence>
<dbReference type="InterPro" id="IPR003689">
    <property type="entry name" value="ZIP"/>
</dbReference>
<evidence type="ECO:0000256" key="9">
    <source>
        <dbReference type="ARBA" id="ARBA00042540"/>
    </source>
</evidence>
<evidence type="ECO:0000256" key="4">
    <source>
        <dbReference type="ARBA" id="ARBA00022692"/>
    </source>
</evidence>
<evidence type="ECO:0000256" key="2">
    <source>
        <dbReference type="ARBA" id="ARBA00006939"/>
    </source>
</evidence>
<accession>A0A9N9MCP5</accession>
<keyword evidence="3" id="KW-1003">Cell membrane</keyword>
<dbReference type="PANTHER" id="PTHR11040">
    <property type="entry name" value="ZINC/IRON TRANSPORTER"/>
    <property type="match status" value="1"/>
</dbReference>
<dbReference type="GO" id="GO:0005385">
    <property type="term" value="F:zinc ion transmembrane transporter activity"/>
    <property type="evidence" value="ECO:0007669"/>
    <property type="project" value="TreeGrafter"/>
</dbReference>
<keyword evidence="13" id="KW-1185">Reference proteome</keyword>
<dbReference type="AlphaFoldDB" id="A0A9N9MCP5"/>
<dbReference type="OrthoDB" id="262547at2759"/>